<dbReference type="SUPFAM" id="SSF52091">
    <property type="entry name" value="SpoIIaa-like"/>
    <property type="match status" value="1"/>
</dbReference>
<dbReference type="NCBIfam" id="TIGR00056">
    <property type="entry name" value="MlaE family lipid ABC transporter permease subunit"/>
    <property type="match status" value="1"/>
</dbReference>
<feature type="domain" description="STAS" evidence="3">
    <location>
        <begin position="3"/>
        <end position="90"/>
    </location>
</feature>
<dbReference type="InterPro" id="IPR036513">
    <property type="entry name" value="STAS_dom_sf"/>
</dbReference>
<dbReference type="Pfam" id="PF02405">
    <property type="entry name" value="MlaE"/>
    <property type="match status" value="1"/>
</dbReference>
<comment type="similarity">
    <text evidence="2">Belongs to the MlaE permease family.</text>
</comment>
<feature type="transmembrane region" description="Helical" evidence="2">
    <location>
        <begin position="265"/>
        <end position="290"/>
    </location>
</feature>
<dbReference type="Proteomes" id="UP000216991">
    <property type="component" value="Unassembled WGS sequence"/>
</dbReference>
<organism evidence="4 5">
    <name type="scientific">Sandarakinorhabdus cyanobacteriorum</name>
    <dbReference type="NCBI Taxonomy" id="1981098"/>
    <lineage>
        <taxon>Bacteria</taxon>
        <taxon>Pseudomonadati</taxon>
        <taxon>Pseudomonadota</taxon>
        <taxon>Alphaproteobacteria</taxon>
        <taxon>Sphingomonadales</taxon>
        <taxon>Sphingosinicellaceae</taxon>
        <taxon>Sandarakinorhabdus</taxon>
    </lineage>
</organism>
<feature type="transmembrane region" description="Helical" evidence="2">
    <location>
        <begin position="127"/>
        <end position="145"/>
    </location>
</feature>
<dbReference type="InterPro" id="IPR002645">
    <property type="entry name" value="STAS_dom"/>
</dbReference>
<comment type="subcellular location">
    <subcellularLocation>
        <location evidence="2">Cell inner membrane</location>
        <topology evidence="2">Multi-pass membrane protein</topology>
    </subcellularLocation>
</comment>
<comment type="function">
    <text evidence="1">Could be part of an ABC transporter complex.</text>
</comment>
<reference evidence="4 5" key="1">
    <citation type="submission" date="2017-07" db="EMBL/GenBank/DDBJ databases">
        <title>Sandarakinorhabdus cyanobacteriorum sp. nov., a novel bacterium isolated from cyanobacterial aggregates in a eutrophic lake.</title>
        <authorList>
            <person name="Cai H."/>
        </authorList>
    </citation>
    <scope>NUCLEOTIDE SEQUENCE [LARGE SCALE GENOMIC DNA]</scope>
    <source>
        <strain evidence="4 5">TH057</strain>
    </source>
</reference>
<proteinExistence type="inferred from homology"/>
<dbReference type="InterPro" id="IPR058548">
    <property type="entry name" value="MlaB-like_STAS"/>
</dbReference>
<evidence type="ECO:0000313" key="4">
    <source>
        <dbReference type="EMBL" id="OYQ27652.1"/>
    </source>
</evidence>
<dbReference type="PANTHER" id="PTHR30188:SF3">
    <property type="entry name" value="ABC TRANSPORTER PERMEASE"/>
    <property type="match status" value="1"/>
</dbReference>
<keyword evidence="5" id="KW-1185">Reference proteome</keyword>
<feature type="transmembrane region" description="Helical" evidence="2">
    <location>
        <begin position="310"/>
        <end position="330"/>
    </location>
</feature>
<keyword evidence="2" id="KW-1003">Cell membrane</keyword>
<dbReference type="PROSITE" id="PS50801">
    <property type="entry name" value="STAS"/>
    <property type="match status" value="1"/>
</dbReference>
<gene>
    <name evidence="4" type="ORF">CHU93_10320</name>
</gene>
<evidence type="ECO:0000259" key="3">
    <source>
        <dbReference type="PROSITE" id="PS50801"/>
    </source>
</evidence>
<dbReference type="Pfam" id="PF13466">
    <property type="entry name" value="STAS_2"/>
    <property type="match status" value="1"/>
</dbReference>
<sequence>MGSMSWAKAEDGCALARLSGRLTIDDVATLAADLAATPPAAPGLVIDLAGVTAIDTAGAWAVNSTAMLWQAAGHSARITGAAPAIDRLVQSLQAPPPPMPVRPDPGNPVLARVARVGAALIHQARNIGAFLAFLGQTLQVLGGTLTGRRRLRWHAVVHQAEAVGVNALGIIALLLFLVGLVVAQQGAVQLRQFGAEVFTVNLIGRATTRELGILLTAIMVAGRSGSAFAAQIGSMKLNQEVDALKTIGLDPIEVLVVPRVIACSLMLLGLAFYGGLWALVGGGLFAWVDLKMPPSAYVTRLQEVIMMSDFVVGMIKAPVFGFIIALMGCFQGMQVTGNAESVGQRTTQAVVEAIFVVIVFDAFFAVFFSTLGYN</sequence>
<keyword evidence="2" id="KW-0997">Cell inner membrane</keyword>
<comment type="caution">
    <text evidence="4">The sequence shown here is derived from an EMBL/GenBank/DDBJ whole genome shotgun (WGS) entry which is preliminary data.</text>
</comment>
<accession>A0A255YEH6</accession>
<dbReference type="Gene3D" id="3.30.750.24">
    <property type="entry name" value="STAS domain"/>
    <property type="match status" value="1"/>
</dbReference>
<keyword evidence="2" id="KW-0472">Membrane</keyword>
<dbReference type="InterPro" id="IPR030802">
    <property type="entry name" value="Permease_MalE"/>
</dbReference>
<keyword evidence="2" id="KW-0812">Transmembrane</keyword>
<evidence type="ECO:0000256" key="2">
    <source>
        <dbReference type="RuleBase" id="RU362044"/>
    </source>
</evidence>
<dbReference type="EMBL" id="NOXT01000113">
    <property type="protein sequence ID" value="OYQ27652.1"/>
    <property type="molecule type" value="Genomic_DNA"/>
</dbReference>
<protein>
    <submittedName>
        <fullName evidence="4">ABC transporter permease</fullName>
    </submittedName>
</protein>
<dbReference type="AlphaFoldDB" id="A0A255YEH6"/>
<keyword evidence="2" id="KW-1133">Transmembrane helix</keyword>
<evidence type="ECO:0000256" key="1">
    <source>
        <dbReference type="ARBA" id="ARBA00003787"/>
    </source>
</evidence>
<feature type="transmembrane region" description="Helical" evidence="2">
    <location>
        <begin position="350"/>
        <end position="373"/>
    </location>
</feature>
<name>A0A255YEH6_9SPHN</name>
<dbReference type="GO" id="GO:0005548">
    <property type="term" value="F:phospholipid transporter activity"/>
    <property type="evidence" value="ECO:0007669"/>
    <property type="project" value="TreeGrafter"/>
</dbReference>
<dbReference type="GO" id="GO:0043190">
    <property type="term" value="C:ATP-binding cassette (ABC) transporter complex"/>
    <property type="evidence" value="ECO:0007669"/>
    <property type="project" value="InterPro"/>
</dbReference>
<evidence type="ECO:0000313" key="5">
    <source>
        <dbReference type="Proteomes" id="UP000216991"/>
    </source>
</evidence>
<dbReference type="InterPro" id="IPR003453">
    <property type="entry name" value="ABC_MlaE_roteobac"/>
</dbReference>
<dbReference type="PANTHER" id="PTHR30188">
    <property type="entry name" value="ABC TRANSPORTER PERMEASE PROTEIN-RELATED"/>
    <property type="match status" value="1"/>
</dbReference>
<dbReference type="OrthoDB" id="9805022at2"/>
<feature type="transmembrane region" description="Helical" evidence="2">
    <location>
        <begin position="165"/>
        <end position="183"/>
    </location>
</feature>